<reference evidence="3 4" key="1">
    <citation type="journal article" date="2016" name="Nat. Commun.">
        <title>Thousands of microbial genomes shed light on interconnected biogeochemical processes in an aquifer system.</title>
        <authorList>
            <person name="Anantharaman K."/>
            <person name="Brown C.T."/>
            <person name="Hug L.A."/>
            <person name="Sharon I."/>
            <person name="Castelle C.J."/>
            <person name="Probst A.J."/>
            <person name="Thomas B.C."/>
            <person name="Singh A."/>
            <person name="Wilkins M.J."/>
            <person name="Karaoz U."/>
            <person name="Brodie E.L."/>
            <person name="Williams K.H."/>
            <person name="Hubbard S.S."/>
            <person name="Banfield J.F."/>
        </authorList>
    </citation>
    <scope>NUCLEOTIDE SEQUENCE [LARGE SCALE GENOMIC DNA]</scope>
</reference>
<keyword evidence="1" id="KW-0472">Membrane</keyword>
<sequence>MPLSASSRFFSLLPSFSAYAQIESLEGNSCVVDGVPTLKCLEVVFSNILILSSGLVVLVLFIMFVVGSFFYLTSGGDPERVKKAQGTLKYALIGTALFLGSYLILNAINILLGLEHSILEFEIPGDTP</sequence>
<proteinExistence type="predicted"/>
<keyword evidence="2" id="KW-0732">Signal</keyword>
<evidence type="ECO:0000313" key="3">
    <source>
        <dbReference type="EMBL" id="OGK23890.1"/>
    </source>
</evidence>
<feature type="transmembrane region" description="Helical" evidence="1">
    <location>
        <begin position="44"/>
        <end position="70"/>
    </location>
</feature>
<feature type="transmembrane region" description="Helical" evidence="1">
    <location>
        <begin position="90"/>
        <end position="112"/>
    </location>
</feature>
<comment type="caution">
    <text evidence="3">The sequence shown here is derived from an EMBL/GenBank/DDBJ whole genome shotgun (WGS) entry which is preliminary data.</text>
</comment>
<organism evidence="3 4">
    <name type="scientific">Candidatus Roizmanbacteria bacterium RIFCSPHIGHO2_02_FULL_37_24</name>
    <dbReference type="NCBI Taxonomy" id="1802037"/>
    <lineage>
        <taxon>Bacteria</taxon>
        <taxon>Candidatus Roizmaniibacteriota</taxon>
    </lineage>
</organism>
<accession>A0A1F7GXU2</accession>
<dbReference type="Proteomes" id="UP000177159">
    <property type="component" value="Unassembled WGS sequence"/>
</dbReference>
<keyword evidence="1" id="KW-0812">Transmembrane</keyword>
<protein>
    <recommendedName>
        <fullName evidence="5">DUF5671 domain-containing protein</fullName>
    </recommendedName>
</protein>
<evidence type="ECO:0000256" key="2">
    <source>
        <dbReference type="SAM" id="SignalP"/>
    </source>
</evidence>
<evidence type="ECO:0008006" key="5">
    <source>
        <dbReference type="Google" id="ProtNLM"/>
    </source>
</evidence>
<dbReference type="AlphaFoldDB" id="A0A1F7GXU2"/>
<evidence type="ECO:0000313" key="4">
    <source>
        <dbReference type="Proteomes" id="UP000177159"/>
    </source>
</evidence>
<dbReference type="InterPro" id="IPR043993">
    <property type="entry name" value="T4SS_pilin"/>
</dbReference>
<keyword evidence="1" id="KW-1133">Transmembrane helix</keyword>
<dbReference type="Pfam" id="PF18895">
    <property type="entry name" value="T4SS_pilin"/>
    <property type="match status" value="1"/>
</dbReference>
<evidence type="ECO:0000256" key="1">
    <source>
        <dbReference type="SAM" id="Phobius"/>
    </source>
</evidence>
<dbReference type="EMBL" id="MFZM01000015">
    <property type="protein sequence ID" value="OGK23890.1"/>
    <property type="molecule type" value="Genomic_DNA"/>
</dbReference>
<name>A0A1F7GXU2_9BACT</name>
<feature type="signal peptide" evidence="2">
    <location>
        <begin position="1"/>
        <end position="20"/>
    </location>
</feature>
<feature type="chain" id="PRO_5009529221" description="DUF5671 domain-containing protein" evidence="2">
    <location>
        <begin position="21"/>
        <end position="128"/>
    </location>
</feature>
<gene>
    <name evidence="3" type="ORF">A3C24_02480</name>
</gene>